<name>A0A9J6FQ87_HAELO</name>
<dbReference type="InterPro" id="IPR018957">
    <property type="entry name" value="Znf_C3HC4_RING-type"/>
</dbReference>
<dbReference type="Pfam" id="PF00097">
    <property type="entry name" value="zf-C3HC4"/>
    <property type="match status" value="1"/>
</dbReference>
<keyword evidence="1" id="KW-0479">Metal-binding</keyword>
<dbReference type="InterPro" id="IPR013083">
    <property type="entry name" value="Znf_RING/FYVE/PHD"/>
</dbReference>
<keyword evidence="7" id="KW-1185">Reference proteome</keyword>
<keyword evidence="2 4" id="KW-0863">Zinc-finger</keyword>
<organism evidence="6 7">
    <name type="scientific">Haemaphysalis longicornis</name>
    <name type="common">Bush tick</name>
    <dbReference type="NCBI Taxonomy" id="44386"/>
    <lineage>
        <taxon>Eukaryota</taxon>
        <taxon>Metazoa</taxon>
        <taxon>Ecdysozoa</taxon>
        <taxon>Arthropoda</taxon>
        <taxon>Chelicerata</taxon>
        <taxon>Arachnida</taxon>
        <taxon>Acari</taxon>
        <taxon>Parasitiformes</taxon>
        <taxon>Ixodida</taxon>
        <taxon>Ixodoidea</taxon>
        <taxon>Ixodidae</taxon>
        <taxon>Haemaphysalinae</taxon>
        <taxon>Haemaphysalis</taxon>
    </lineage>
</organism>
<evidence type="ECO:0000256" key="2">
    <source>
        <dbReference type="ARBA" id="ARBA00022771"/>
    </source>
</evidence>
<dbReference type="VEuPathDB" id="VectorBase:HLOH_045633"/>
<evidence type="ECO:0000256" key="4">
    <source>
        <dbReference type="PROSITE-ProRule" id="PRU00175"/>
    </source>
</evidence>
<evidence type="ECO:0000256" key="1">
    <source>
        <dbReference type="ARBA" id="ARBA00022723"/>
    </source>
</evidence>
<dbReference type="AlphaFoldDB" id="A0A9J6FQ87"/>
<protein>
    <recommendedName>
        <fullName evidence="5">RING-type domain-containing protein</fullName>
    </recommendedName>
</protein>
<dbReference type="GO" id="GO:0008270">
    <property type="term" value="F:zinc ion binding"/>
    <property type="evidence" value="ECO:0007669"/>
    <property type="project" value="UniProtKB-KW"/>
</dbReference>
<gene>
    <name evidence="6" type="ORF">HPB48_022809</name>
</gene>
<sequence>MANNGDSVTALPDPRLPLHCRALPTHTPVTLIGFGGFWDRRPLAFSSGLYGTTKLFACSICNTVSPVPKALSCKHVLCDVCYQEVTRNSSFCPFKDGASCEPRPESPVPGICKRLLLRLYAHCPNAANIDEVGVHFLQHCGYGEVACSRCGTLLVHNEVVDHWFRECDGPRAASLCKGGRLAGNEADDIVEDDVLERCLREFLISNMREYDLLLRTQDRIATLAANLLNTPLSGSLSPASGEKGTQDASVQRIFLVLSLPEPFPLGGNDVTVRWNPEGAVQHFMASGRCFQLRYFGAAYDGDKDLIFEIRMRLGAAKTDRWFGGKLKLFLAGSGGMGWKHYKR</sequence>
<dbReference type="SUPFAM" id="SSF57850">
    <property type="entry name" value="RING/U-box"/>
    <property type="match status" value="1"/>
</dbReference>
<dbReference type="InterPro" id="IPR017907">
    <property type="entry name" value="Znf_RING_CS"/>
</dbReference>
<comment type="caution">
    <text evidence="6">The sequence shown here is derived from an EMBL/GenBank/DDBJ whole genome shotgun (WGS) entry which is preliminary data.</text>
</comment>
<dbReference type="Gene3D" id="3.30.40.10">
    <property type="entry name" value="Zinc/RING finger domain, C3HC4 (zinc finger)"/>
    <property type="match status" value="1"/>
</dbReference>
<evidence type="ECO:0000259" key="5">
    <source>
        <dbReference type="PROSITE" id="PS50089"/>
    </source>
</evidence>
<evidence type="ECO:0000313" key="6">
    <source>
        <dbReference type="EMBL" id="KAH9364417.1"/>
    </source>
</evidence>
<evidence type="ECO:0000256" key="3">
    <source>
        <dbReference type="ARBA" id="ARBA00022833"/>
    </source>
</evidence>
<evidence type="ECO:0000313" key="7">
    <source>
        <dbReference type="Proteomes" id="UP000821853"/>
    </source>
</evidence>
<dbReference type="EMBL" id="JABSTR010000002">
    <property type="protein sequence ID" value="KAH9364417.1"/>
    <property type="molecule type" value="Genomic_DNA"/>
</dbReference>
<dbReference type="OrthoDB" id="9049620at2759"/>
<keyword evidence="3" id="KW-0862">Zinc</keyword>
<accession>A0A9J6FQ87</accession>
<dbReference type="InterPro" id="IPR001841">
    <property type="entry name" value="Znf_RING"/>
</dbReference>
<reference evidence="6 7" key="1">
    <citation type="journal article" date="2020" name="Cell">
        <title>Large-Scale Comparative Analyses of Tick Genomes Elucidate Their Genetic Diversity and Vector Capacities.</title>
        <authorList>
            <consortium name="Tick Genome and Microbiome Consortium (TIGMIC)"/>
            <person name="Jia N."/>
            <person name="Wang J."/>
            <person name="Shi W."/>
            <person name="Du L."/>
            <person name="Sun Y."/>
            <person name="Zhan W."/>
            <person name="Jiang J.F."/>
            <person name="Wang Q."/>
            <person name="Zhang B."/>
            <person name="Ji P."/>
            <person name="Bell-Sakyi L."/>
            <person name="Cui X.M."/>
            <person name="Yuan T.T."/>
            <person name="Jiang B.G."/>
            <person name="Yang W.F."/>
            <person name="Lam T.T."/>
            <person name="Chang Q.C."/>
            <person name="Ding S.J."/>
            <person name="Wang X.J."/>
            <person name="Zhu J.G."/>
            <person name="Ruan X.D."/>
            <person name="Zhao L."/>
            <person name="Wei J.T."/>
            <person name="Ye R.Z."/>
            <person name="Que T.C."/>
            <person name="Du C.H."/>
            <person name="Zhou Y.H."/>
            <person name="Cheng J.X."/>
            <person name="Dai P.F."/>
            <person name="Guo W.B."/>
            <person name="Han X.H."/>
            <person name="Huang E.J."/>
            <person name="Li L.F."/>
            <person name="Wei W."/>
            <person name="Gao Y.C."/>
            <person name="Liu J.Z."/>
            <person name="Shao H.Z."/>
            <person name="Wang X."/>
            <person name="Wang C.C."/>
            <person name="Yang T.C."/>
            <person name="Huo Q.B."/>
            <person name="Li W."/>
            <person name="Chen H.Y."/>
            <person name="Chen S.E."/>
            <person name="Zhou L.G."/>
            <person name="Ni X.B."/>
            <person name="Tian J.H."/>
            <person name="Sheng Y."/>
            <person name="Liu T."/>
            <person name="Pan Y.S."/>
            <person name="Xia L.Y."/>
            <person name="Li J."/>
            <person name="Zhao F."/>
            <person name="Cao W.C."/>
        </authorList>
    </citation>
    <scope>NUCLEOTIDE SEQUENCE [LARGE SCALE GENOMIC DNA]</scope>
    <source>
        <strain evidence="6">HaeL-2018</strain>
    </source>
</reference>
<proteinExistence type="predicted"/>
<dbReference type="Proteomes" id="UP000821853">
    <property type="component" value="Chromosome 10"/>
</dbReference>
<dbReference type="PROSITE" id="PS00518">
    <property type="entry name" value="ZF_RING_1"/>
    <property type="match status" value="1"/>
</dbReference>
<dbReference type="SMART" id="SM00184">
    <property type="entry name" value="RING"/>
    <property type="match status" value="1"/>
</dbReference>
<feature type="domain" description="RING-type" evidence="5">
    <location>
        <begin position="58"/>
        <end position="93"/>
    </location>
</feature>
<dbReference type="PROSITE" id="PS50089">
    <property type="entry name" value="ZF_RING_2"/>
    <property type="match status" value="1"/>
</dbReference>